<evidence type="ECO:0000313" key="2">
    <source>
        <dbReference type="EMBL" id="OGG70639.1"/>
    </source>
</evidence>
<feature type="transmembrane region" description="Helical" evidence="1">
    <location>
        <begin position="52"/>
        <end position="78"/>
    </location>
</feature>
<dbReference type="InterPro" id="IPR044020">
    <property type="entry name" value="DUF5676"/>
</dbReference>
<evidence type="ECO:0000256" key="1">
    <source>
        <dbReference type="SAM" id="Phobius"/>
    </source>
</evidence>
<evidence type="ECO:0000313" key="3">
    <source>
        <dbReference type="Proteomes" id="UP000176914"/>
    </source>
</evidence>
<dbReference type="AlphaFoldDB" id="A0A1F6EAD7"/>
<dbReference type="Proteomes" id="UP000176914">
    <property type="component" value="Unassembled WGS sequence"/>
</dbReference>
<dbReference type="Pfam" id="PF18926">
    <property type="entry name" value="DUF5676"/>
    <property type="match status" value="1"/>
</dbReference>
<accession>A0A1F6EAD7</accession>
<keyword evidence="1" id="KW-0812">Transmembrane</keyword>
<organism evidence="2 3">
    <name type="scientific">Candidatus Kaiserbacteria bacterium RIFCSPHIGHO2_02_FULL_55_25</name>
    <dbReference type="NCBI Taxonomy" id="1798498"/>
    <lineage>
        <taxon>Bacteria</taxon>
        <taxon>Candidatus Kaiseribacteriota</taxon>
    </lineage>
</organism>
<dbReference type="EMBL" id="MFLL01000002">
    <property type="protein sequence ID" value="OGG70639.1"/>
    <property type="molecule type" value="Genomic_DNA"/>
</dbReference>
<sequence length="83" mass="9305">MNTMSQSLKVTSAWISIVYVVCFGGVALVPGIRPWFMEYALHTRADIGTNEMTLTTFITGLIIWNIVAVLAVWLYGVLSNYFK</sequence>
<gene>
    <name evidence="2" type="ORF">A3C20_01330</name>
</gene>
<reference evidence="2 3" key="1">
    <citation type="journal article" date="2016" name="Nat. Commun.">
        <title>Thousands of microbial genomes shed light on interconnected biogeochemical processes in an aquifer system.</title>
        <authorList>
            <person name="Anantharaman K."/>
            <person name="Brown C.T."/>
            <person name="Hug L.A."/>
            <person name="Sharon I."/>
            <person name="Castelle C.J."/>
            <person name="Probst A.J."/>
            <person name="Thomas B.C."/>
            <person name="Singh A."/>
            <person name="Wilkins M.J."/>
            <person name="Karaoz U."/>
            <person name="Brodie E.L."/>
            <person name="Williams K.H."/>
            <person name="Hubbard S.S."/>
            <person name="Banfield J.F."/>
        </authorList>
    </citation>
    <scope>NUCLEOTIDE SEQUENCE [LARGE SCALE GENOMIC DNA]</scope>
</reference>
<protein>
    <submittedName>
        <fullName evidence="2">Uncharacterized protein</fullName>
    </submittedName>
</protein>
<comment type="caution">
    <text evidence="2">The sequence shown here is derived from an EMBL/GenBank/DDBJ whole genome shotgun (WGS) entry which is preliminary data.</text>
</comment>
<proteinExistence type="predicted"/>
<feature type="transmembrane region" description="Helical" evidence="1">
    <location>
        <begin position="12"/>
        <end position="32"/>
    </location>
</feature>
<name>A0A1F6EAD7_9BACT</name>
<keyword evidence="1" id="KW-0472">Membrane</keyword>
<keyword evidence="1" id="KW-1133">Transmembrane helix</keyword>